<dbReference type="Pfam" id="PF02873">
    <property type="entry name" value="MurB_C"/>
    <property type="match status" value="1"/>
</dbReference>
<dbReference type="Gene3D" id="3.90.78.10">
    <property type="entry name" value="UDP-N-acetylenolpyruvoylglucosamine reductase, C-terminal domain"/>
    <property type="match status" value="1"/>
</dbReference>
<evidence type="ECO:0000313" key="22">
    <source>
        <dbReference type="EMBL" id="TCP32613.1"/>
    </source>
</evidence>
<proteinExistence type="inferred from homology"/>
<dbReference type="UniPathway" id="UPA00219"/>
<evidence type="ECO:0000256" key="18">
    <source>
        <dbReference type="ARBA" id="ARBA00048914"/>
    </source>
</evidence>
<protein>
    <recommendedName>
        <fullName evidence="6 19">UDP-N-acetylenolpyruvoylglucosamine reductase</fullName>
        <ecNumber evidence="5 19">1.3.1.98</ecNumber>
    </recommendedName>
    <alternativeName>
        <fullName evidence="17 19">UDP-N-acetylmuramate dehydrogenase</fullName>
    </alternativeName>
</protein>
<dbReference type="PROSITE" id="PS51387">
    <property type="entry name" value="FAD_PCMH"/>
    <property type="match status" value="1"/>
</dbReference>
<dbReference type="SUPFAM" id="SSF56176">
    <property type="entry name" value="FAD-binding/transporter-associated domain-like"/>
    <property type="match status" value="1"/>
</dbReference>
<evidence type="ECO:0000256" key="9">
    <source>
        <dbReference type="ARBA" id="ARBA00022630"/>
    </source>
</evidence>
<evidence type="ECO:0000256" key="8">
    <source>
        <dbReference type="ARBA" id="ARBA00022618"/>
    </source>
</evidence>
<dbReference type="Gene3D" id="3.30.465.10">
    <property type="match status" value="1"/>
</dbReference>
<dbReference type="GO" id="GO:0008762">
    <property type="term" value="F:UDP-N-acetylmuramate dehydrogenase activity"/>
    <property type="evidence" value="ECO:0007669"/>
    <property type="project" value="UniProtKB-UniRule"/>
</dbReference>
<dbReference type="InterPro" id="IPR036635">
    <property type="entry name" value="MurB_C_sf"/>
</dbReference>
<keyword evidence="15 19" id="KW-0131">Cell cycle</keyword>
<gene>
    <name evidence="19" type="primary">murB</name>
    <name evidence="22" type="ORF">EV659_109106</name>
</gene>
<dbReference type="GO" id="GO:0008360">
    <property type="term" value="P:regulation of cell shape"/>
    <property type="evidence" value="ECO:0007669"/>
    <property type="project" value="UniProtKB-KW"/>
</dbReference>
<sequence length="340" mass="35971">MTDPRRNAQATTPGRALIARLPAVRGRLTPDAPLQDLCWFRTGGPADVLFEPADAADLAQFIRQLDRDVPVTVLGLGSNVLVRDGGIAGVVVRLGARFRPVAVDGCRVEAGAGASGMQVATAARTAGLAGFEFLRGVPGTVGGAVAMNAGAYGQDTSDVLVEVQGVTPEGHLVRRAKAEIGFGYRQAPGAADLIVTAAVFEGRADDPGAIQDRMDRIAAEREASQPLRTRTTGSTFKNPPGDRRAWELIDRAGCRGLTRGHAQVSEKHCNFLINRESRASAADLEALGEEVRRRVAETFGVTLDWEIRRLGRPAPAVPPAHAPDNGPGSDPDTDQRGDRP</sequence>
<organism evidence="22 23">
    <name type="scientific">Rhodothalassium salexigens DSM 2132</name>
    <dbReference type="NCBI Taxonomy" id="1188247"/>
    <lineage>
        <taxon>Bacteria</taxon>
        <taxon>Pseudomonadati</taxon>
        <taxon>Pseudomonadota</taxon>
        <taxon>Alphaproteobacteria</taxon>
        <taxon>Rhodothalassiales</taxon>
        <taxon>Rhodothalassiaceae</taxon>
        <taxon>Rhodothalassium</taxon>
    </lineage>
</organism>
<evidence type="ECO:0000256" key="19">
    <source>
        <dbReference type="HAMAP-Rule" id="MF_00037"/>
    </source>
</evidence>
<keyword evidence="16 19" id="KW-0961">Cell wall biogenesis/degradation</keyword>
<comment type="function">
    <text evidence="2 19">Cell wall formation.</text>
</comment>
<keyword evidence="23" id="KW-1185">Reference proteome</keyword>
<evidence type="ECO:0000256" key="1">
    <source>
        <dbReference type="ARBA" id="ARBA00001974"/>
    </source>
</evidence>
<evidence type="ECO:0000256" key="16">
    <source>
        <dbReference type="ARBA" id="ARBA00023316"/>
    </source>
</evidence>
<dbReference type="NCBIfam" id="TIGR00179">
    <property type="entry name" value="murB"/>
    <property type="match status" value="1"/>
</dbReference>
<dbReference type="GO" id="GO:0071949">
    <property type="term" value="F:FAD binding"/>
    <property type="evidence" value="ECO:0007669"/>
    <property type="project" value="InterPro"/>
</dbReference>
<name>A0A4R2PBV2_RHOSA</name>
<dbReference type="PANTHER" id="PTHR21071">
    <property type="entry name" value="UDP-N-ACETYLENOLPYRUVOYLGLUCOSAMINE REDUCTASE"/>
    <property type="match status" value="1"/>
</dbReference>
<evidence type="ECO:0000256" key="13">
    <source>
        <dbReference type="ARBA" id="ARBA00022984"/>
    </source>
</evidence>
<dbReference type="InParanoid" id="A0A4R2PBV2"/>
<dbReference type="GO" id="GO:0009252">
    <property type="term" value="P:peptidoglycan biosynthetic process"/>
    <property type="evidence" value="ECO:0007669"/>
    <property type="project" value="UniProtKB-UniRule"/>
</dbReference>
<evidence type="ECO:0000256" key="6">
    <source>
        <dbReference type="ARBA" id="ARBA00015188"/>
    </source>
</evidence>
<dbReference type="InterPro" id="IPR016167">
    <property type="entry name" value="FAD-bd_PCMH_sub1"/>
</dbReference>
<dbReference type="PANTHER" id="PTHR21071:SF4">
    <property type="entry name" value="UDP-N-ACETYLENOLPYRUVOYLGLUCOSAMINE REDUCTASE"/>
    <property type="match status" value="1"/>
</dbReference>
<evidence type="ECO:0000256" key="12">
    <source>
        <dbReference type="ARBA" id="ARBA00022960"/>
    </source>
</evidence>
<dbReference type="InterPro" id="IPR036318">
    <property type="entry name" value="FAD-bd_PCMH-like_sf"/>
</dbReference>
<dbReference type="InterPro" id="IPR003170">
    <property type="entry name" value="MurB"/>
</dbReference>
<feature type="region of interest" description="Disordered" evidence="20">
    <location>
        <begin position="223"/>
        <end position="243"/>
    </location>
</feature>
<reference evidence="22 23" key="1">
    <citation type="submission" date="2019-03" db="EMBL/GenBank/DDBJ databases">
        <title>Genomic Encyclopedia of Type Strains, Phase IV (KMG-IV): sequencing the most valuable type-strain genomes for metagenomic binning, comparative biology and taxonomic classification.</title>
        <authorList>
            <person name="Goeker M."/>
        </authorList>
    </citation>
    <scope>NUCLEOTIDE SEQUENCE [LARGE SCALE GENOMIC DNA]</scope>
    <source>
        <strain evidence="22 23">DSM 2132</strain>
    </source>
</reference>
<feature type="active site" evidence="19">
    <location>
        <position position="306"/>
    </location>
</feature>
<feature type="active site" description="Proton donor" evidence="19">
    <location>
        <position position="234"/>
    </location>
</feature>
<comment type="subcellular location">
    <subcellularLocation>
        <location evidence="3 19">Cytoplasm</location>
    </subcellularLocation>
</comment>
<comment type="similarity">
    <text evidence="19">Belongs to the MurB family.</text>
</comment>
<dbReference type="GO" id="GO:0071555">
    <property type="term" value="P:cell wall organization"/>
    <property type="evidence" value="ECO:0007669"/>
    <property type="project" value="UniProtKB-KW"/>
</dbReference>
<feature type="active site" evidence="19">
    <location>
        <position position="185"/>
    </location>
</feature>
<evidence type="ECO:0000256" key="20">
    <source>
        <dbReference type="SAM" id="MobiDB-lite"/>
    </source>
</evidence>
<dbReference type="InterPro" id="IPR016166">
    <property type="entry name" value="FAD-bd_PCMH"/>
</dbReference>
<dbReference type="HAMAP" id="MF_00037">
    <property type="entry name" value="MurB"/>
    <property type="match status" value="1"/>
</dbReference>
<evidence type="ECO:0000256" key="10">
    <source>
        <dbReference type="ARBA" id="ARBA00022827"/>
    </source>
</evidence>
<evidence type="ECO:0000256" key="7">
    <source>
        <dbReference type="ARBA" id="ARBA00022490"/>
    </source>
</evidence>
<evidence type="ECO:0000313" key="23">
    <source>
        <dbReference type="Proteomes" id="UP000295399"/>
    </source>
</evidence>
<dbReference type="RefSeq" id="WP_132709096.1">
    <property type="nucleotide sequence ID" value="NZ_JACIGF010000009.1"/>
</dbReference>
<dbReference type="GO" id="GO:0005829">
    <property type="term" value="C:cytosol"/>
    <property type="evidence" value="ECO:0007669"/>
    <property type="project" value="TreeGrafter"/>
</dbReference>
<keyword evidence="11 19" id="KW-0521">NADP</keyword>
<dbReference type="Pfam" id="PF01565">
    <property type="entry name" value="FAD_binding_4"/>
    <property type="match status" value="1"/>
</dbReference>
<keyword evidence="8 19" id="KW-0132">Cell division</keyword>
<dbReference type="NCBIfam" id="NF010480">
    <property type="entry name" value="PRK13905.1"/>
    <property type="match status" value="1"/>
</dbReference>
<dbReference type="InterPro" id="IPR016169">
    <property type="entry name" value="FAD-bd_PCMH_sub2"/>
</dbReference>
<feature type="compositionally biased region" description="Polar residues" evidence="20">
    <location>
        <begin position="226"/>
        <end position="237"/>
    </location>
</feature>
<evidence type="ECO:0000256" key="4">
    <source>
        <dbReference type="ARBA" id="ARBA00004752"/>
    </source>
</evidence>
<comment type="cofactor">
    <cofactor evidence="1 19">
        <name>FAD</name>
        <dbReference type="ChEBI" id="CHEBI:57692"/>
    </cofactor>
</comment>
<dbReference type="FunCoup" id="A0A4R2PBV2">
    <property type="interactions" value="470"/>
</dbReference>
<evidence type="ECO:0000256" key="14">
    <source>
        <dbReference type="ARBA" id="ARBA00023002"/>
    </source>
</evidence>
<dbReference type="Gene3D" id="3.30.43.10">
    <property type="entry name" value="Uridine Diphospho-n-acetylenolpyruvylglucosamine Reductase, domain 2"/>
    <property type="match status" value="1"/>
</dbReference>
<dbReference type="AlphaFoldDB" id="A0A4R2PBV2"/>
<dbReference type="GO" id="GO:0051301">
    <property type="term" value="P:cell division"/>
    <property type="evidence" value="ECO:0007669"/>
    <property type="project" value="UniProtKB-KW"/>
</dbReference>
<comment type="pathway">
    <text evidence="4 19">Cell wall biogenesis; peptidoglycan biosynthesis.</text>
</comment>
<keyword evidence="9 19" id="KW-0285">Flavoprotein</keyword>
<dbReference type="OrthoDB" id="9804753at2"/>
<keyword evidence="12 19" id="KW-0133">Cell shape</keyword>
<dbReference type="InterPro" id="IPR011601">
    <property type="entry name" value="MurB_C"/>
</dbReference>
<keyword evidence="14 19" id="KW-0560">Oxidoreductase</keyword>
<comment type="catalytic activity">
    <reaction evidence="18 19">
        <text>UDP-N-acetyl-alpha-D-muramate + NADP(+) = UDP-N-acetyl-3-O-(1-carboxyvinyl)-alpha-D-glucosamine + NADPH + H(+)</text>
        <dbReference type="Rhea" id="RHEA:12248"/>
        <dbReference type="ChEBI" id="CHEBI:15378"/>
        <dbReference type="ChEBI" id="CHEBI:57783"/>
        <dbReference type="ChEBI" id="CHEBI:58349"/>
        <dbReference type="ChEBI" id="CHEBI:68483"/>
        <dbReference type="ChEBI" id="CHEBI:70757"/>
        <dbReference type="EC" id="1.3.1.98"/>
    </reaction>
</comment>
<dbReference type="EMBL" id="SLXO01000009">
    <property type="protein sequence ID" value="TCP32613.1"/>
    <property type="molecule type" value="Genomic_DNA"/>
</dbReference>
<keyword evidence="7 19" id="KW-0963">Cytoplasm</keyword>
<evidence type="ECO:0000256" key="5">
    <source>
        <dbReference type="ARBA" id="ARBA00012518"/>
    </source>
</evidence>
<dbReference type="SUPFAM" id="SSF56194">
    <property type="entry name" value="Uridine diphospho-N-Acetylenolpyruvylglucosamine reductase, MurB, C-terminal domain"/>
    <property type="match status" value="1"/>
</dbReference>
<dbReference type="EC" id="1.3.1.98" evidence="5 19"/>
<feature type="region of interest" description="Disordered" evidence="20">
    <location>
        <begin position="312"/>
        <end position="340"/>
    </location>
</feature>
<comment type="caution">
    <text evidence="22">The sequence shown here is derived from an EMBL/GenBank/DDBJ whole genome shotgun (WGS) entry which is preliminary data.</text>
</comment>
<dbReference type="InterPro" id="IPR006094">
    <property type="entry name" value="Oxid_FAD_bind_N"/>
</dbReference>
<keyword evidence="13 19" id="KW-0573">Peptidoglycan synthesis</keyword>
<keyword evidence="10 19" id="KW-0274">FAD</keyword>
<evidence type="ECO:0000256" key="17">
    <source>
        <dbReference type="ARBA" id="ARBA00031026"/>
    </source>
</evidence>
<evidence type="ECO:0000256" key="2">
    <source>
        <dbReference type="ARBA" id="ARBA00003921"/>
    </source>
</evidence>
<accession>A0A4R2PBV2</accession>
<evidence type="ECO:0000259" key="21">
    <source>
        <dbReference type="PROSITE" id="PS51387"/>
    </source>
</evidence>
<evidence type="ECO:0000256" key="15">
    <source>
        <dbReference type="ARBA" id="ARBA00023306"/>
    </source>
</evidence>
<dbReference type="Proteomes" id="UP000295399">
    <property type="component" value="Unassembled WGS sequence"/>
</dbReference>
<feature type="domain" description="FAD-binding PCMH-type" evidence="21">
    <location>
        <begin position="41"/>
        <end position="205"/>
    </location>
</feature>
<evidence type="ECO:0000256" key="11">
    <source>
        <dbReference type="ARBA" id="ARBA00022857"/>
    </source>
</evidence>
<evidence type="ECO:0000256" key="3">
    <source>
        <dbReference type="ARBA" id="ARBA00004496"/>
    </source>
</evidence>